<dbReference type="Pfam" id="PF13419">
    <property type="entry name" value="HAD_2"/>
    <property type="match status" value="1"/>
</dbReference>
<dbReference type="Gene3D" id="3.40.50.1000">
    <property type="entry name" value="HAD superfamily/HAD-like"/>
    <property type="match status" value="1"/>
</dbReference>
<dbReference type="SUPFAM" id="SSF56784">
    <property type="entry name" value="HAD-like"/>
    <property type="match status" value="1"/>
</dbReference>
<keyword evidence="1" id="KW-0378">Hydrolase</keyword>
<feature type="non-terminal residue" evidence="1">
    <location>
        <position position="1"/>
    </location>
</feature>
<dbReference type="InterPro" id="IPR006439">
    <property type="entry name" value="HAD-SF_hydro_IA"/>
</dbReference>
<dbReference type="NCBIfam" id="TIGR01549">
    <property type="entry name" value="HAD-SF-IA-v1"/>
    <property type="match status" value="1"/>
</dbReference>
<sequence>GVHGILQALEQRQLWLGVATGKGRNGLDRVLQKTDCRRYFHSTRCADETSSKPDPMMLHEIMDELNVSPERTLMVGDTEYDLDMARRAGTAALAVGYGAHEGERLHRYKPLACLNSVDEMAQWLAVNI</sequence>
<dbReference type="PANTHER" id="PTHR43434">
    <property type="entry name" value="PHOSPHOGLYCOLATE PHOSPHATASE"/>
    <property type="match status" value="1"/>
</dbReference>
<dbReference type="InterPro" id="IPR050155">
    <property type="entry name" value="HAD-like_hydrolase_sf"/>
</dbReference>
<dbReference type="GO" id="GO:0008967">
    <property type="term" value="F:phosphoglycolate phosphatase activity"/>
    <property type="evidence" value="ECO:0007669"/>
    <property type="project" value="TreeGrafter"/>
</dbReference>
<name>A0A832N6U0_9GAMM</name>
<protein>
    <submittedName>
        <fullName evidence="1">HAD family hydrolase</fullName>
    </submittedName>
</protein>
<dbReference type="GO" id="GO:0006281">
    <property type="term" value="P:DNA repair"/>
    <property type="evidence" value="ECO:0007669"/>
    <property type="project" value="TreeGrafter"/>
</dbReference>
<reference evidence="1" key="1">
    <citation type="journal article" date="2020" name="mSystems">
        <title>Genome- and Community-Level Interaction Insights into Carbon Utilization and Element Cycling Functions of Hydrothermarchaeota in Hydrothermal Sediment.</title>
        <authorList>
            <person name="Zhou Z."/>
            <person name="Liu Y."/>
            <person name="Xu W."/>
            <person name="Pan J."/>
            <person name="Luo Z.H."/>
            <person name="Li M."/>
        </authorList>
    </citation>
    <scope>NUCLEOTIDE SEQUENCE [LARGE SCALE GENOMIC DNA]</scope>
    <source>
        <strain evidence="1">HyVt-505</strain>
    </source>
</reference>
<dbReference type="GO" id="GO:0005829">
    <property type="term" value="C:cytosol"/>
    <property type="evidence" value="ECO:0007669"/>
    <property type="project" value="TreeGrafter"/>
</dbReference>
<dbReference type="EMBL" id="DRNF01000338">
    <property type="protein sequence ID" value="HHJ81036.1"/>
    <property type="molecule type" value="Genomic_DNA"/>
</dbReference>
<dbReference type="AlphaFoldDB" id="A0A832N6U0"/>
<dbReference type="Proteomes" id="UP000885832">
    <property type="component" value="Unassembled WGS sequence"/>
</dbReference>
<organism evidence="1">
    <name type="scientific">Candidatus Tenderia electrophaga</name>
    <dbReference type="NCBI Taxonomy" id="1748243"/>
    <lineage>
        <taxon>Bacteria</taxon>
        <taxon>Pseudomonadati</taxon>
        <taxon>Pseudomonadota</taxon>
        <taxon>Gammaproteobacteria</taxon>
        <taxon>Candidatus Tenderiales</taxon>
        <taxon>Candidatus Tenderiaceae</taxon>
        <taxon>Candidatus Tenderia</taxon>
    </lineage>
</organism>
<dbReference type="NCBIfam" id="TIGR01509">
    <property type="entry name" value="HAD-SF-IA-v3"/>
    <property type="match status" value="1"/>
</dbReference>
<gene>
    <name evidence="1" type="ORF">ENJ65_05335</name>
</gene>
<dbReference type="InterPro" id="IPR036412">
    <property type="entry name" value="HAD-like_sf"/>
</dbReference>
<comment type="caution">
    <text evidence="1">The sequence shown here is derived from an EMBL/GenBank/DDBJ whole genome shotgun (WGS) entry which is preliminary data.</text>
</comment>
<dbReference type="InterPro" id="IPR041492">
    <property type="entry name" value="HAD_2"/>
</dbReference>
<evidence type="ECO:0000313" key="1">
    <source>
        <dbReference type="EMBL" id="HHJ81036.1"/>
    </source>
</evidence>
<accession>A0A832N6U0</accession>
<proteinExistence type="predicted"/>
<dbReference type="InterPro" id="IPR023214">
    <property type="entry name" value="HAD_sf"/>
</dbReference>
<dbReference type="PANTHER" id="PTHR43434:SF24">
    <property type="entry name" value="HYDROLASE-RELATED"/>
    <property type="match status" value="1"/>
</dbReference>